<protein>
    <submittedName>
        <fullName evidence="1">Uncharacterized protein</fullName>
    </submittedName>
</protein>
<dbReference type="AlphaFoldDB" id="A0A8J2P4Z1"/>
<gene>
    <name evidence="1" type="ORF">AFUS01_LOCUS14806</name>
</gene>
<evidence type="ECO:0000313" key="1">
    <source>
        <dbReference type="EMBL" id="CAG7725866.1"/>
    </source>
</evidence>
<feature type="non-terminal residue" evidence="1">
    <location>
        <position position="1"/>
    </location>
</feature>
<name>A0A8J2P4Z1_9HEXA</name>
<evidence type="ECO:0000313" key="2">
    <source>
        <dbReference type="Proteomes" id="UP000708208"/>
    </source>
</evidence>
<keyword evidence="2" id="KW-1185">Reference proteome</keyword>
<accession>A0A8J2P4Z1</accession>
<comment type="caution">
    <text evidence="1">The sequence shown here is derived from an EMBL/GenBank/DDBJ whole genome shotgun (WGS) entry which is preliminary data.</text>
</comment>
<dbReference type="EMBL" id="CAJVCH010127709">
    <property type="protein sequence ID" value="CAG7725866.1"/>
    <property type="molecule type" value="Genomic_DNA"/>
</dbReference>
<reference evidence="1" key="1">
    <citation type="submission" date="2021-06" db="EMBL/GenBank/DDBJ databases">
        <authorList>
            <person name="Hodson N. C."/>
            <person name="Mongue J. A."/>
            <person name="Jaron S. K."/>
        </authorList>
    </citation>
    <scope>NUCLEOTIDE SEQUENCE</scope>
</reference>
<sequence>VVPAWELAGNKAYKNLGALNRPHFVVSGYNRSYLDAEADAIPKTLVSNNRTSCKRTCKNI</sequence>
<organism evidence="1 2">
    <name type="scientific">Allacma fusca</name>
    <dbReference type="NCBI Taxonomy" id="39272"/>
    <lineage>
        <taxon>Eukaryota</taxon>
        <taxon>Metazoa</taxon>
        <taxon>Ecdysozoa</taxon>
        <taxon>Arthropoda</taxon>
        <taxon>Hexapoda</taxon>
        <taxon>Collembola</taxon>
        <taxon>Symphypleona</taxon>
        <taxon>Sminthuridae</taxon>
        <taxon>Allacma</taxon>
    </lineage>
</organism>
<proteinExistence type="predicted"/>
<dbReference type="Proteomes" id="UP000708208">
    <property type="component" value="Unassembled WGS sequence"/>
</dbReference>